<dbReference type="FunFam" id="3.20.20.150:FF:000001">
    <property type="entry name" value="Probable endonuclease 4"/>
    <property type="match status" value="1"/>
</dbReference>
<feature type="binding site" evidence="9">
    <location>
        <position position="186"/>
    </location>
    <ligand>
        <name>Zn(2+)</name>
        <dbReference type="ChEBI" id="CHEBI:29105"/>
        <label>3</label>
    </ligand>
</feature>
<dbReference type="EC" id="3.1.21.2" evidence="9"/>
<dbReference type="PROSITE" id="PS51432">
    <property type="entry name" value="AP_NUCLEASE_F2_4"/>
    <property type="match status" value="1"/>
</dbReference>
<dbReference type="GO" id="GO:0003906">
    <property type="term" value="F:DNA-(apurinic or apyrimidinic site) endonuclease activity"/>
    <property type="evidence" value="ECO:0007669"/>
    <property type="project" value="TreeGrafter"/>
</dbReference>
<dbReference type="NCBIfam" id="TIGR00587">
    <property type="entry name" value="nfo"/>
    <property type="match status" value="1"/>
</dbReference>
<dbReference type="Pfam" id="PF01261">
    <property type="entry name" value="AP_endonuc_2"/>
    <property type="match status" value="1"/>
</dbReference>
<proteinExistence type="inferred from homology"/>
<dbReference type="PANTHER" id="PTHR21445:SF0">
    <property type="entry name" value="APURINIC-APYRIMIDINIC ENDONUCLEASE"/>
    <property type="match status" value="1"/>
</dbReference>
<gene>
    <name evidence="9 11" type="primary">nfo</name>
    <name evidence="11" type="ORF">Mal33_20840</name>
</gene>
<dbReference type="SUPFAM" id="SSF51658">
    <property type="entry name" value="Xylose isomerase-like"/>
    <property type="match status" value="1"/>
</dbReference>
<feature type="binding site" evidence="9">
    <location>
        <position position="235"/>
    </location>
    <ligand>
        <name>Zn(2+)</name>
        <dbReference type="ChEBI" id="CHEBI:29105"/>
        <label>3</label>
    </ligand>
</feature>
<keyword evidence="2 9" id="KW-0540">Nuclease</keyword>
<evidence type="ECO:0000313" key="11">
    <source>
        <dbReference type="EMBL" id="QDV56105.1"/>
    </source>
</evidence>
<evidence type="ECO:0000256" key="1">
    <source>
        <dbReference type="ARBA" id="ARBA00005340"/>
    </source>
</evidence>
<comment type="function">
    <text evidence="9">Endonuclease IV plays a role in DNA repair. It cleaves phosphodiester bonds at apurinic or apyrimidinic (AP) sites, generating a 3'-hydroxyl group and a 5'-terminal sugar phosphate.</text>
</comment>
<reference evidence="11 12" key="1">
    <citation type="submission" date="2019-02" db="EMBL/GenBank/DDBJ databases">
        <title>Deep-cultivation of Planctomycetes and their phenomic and genomic characterization uncovers novel biology.</title>
        <authorList>
            <person name="Wiegand S."/>
            <person name="Jogler M."/>
            <person name="Boedeker C."/>
            <person name="Pinto D."/>
            <person name="Vollmers J."/>
            <person name="Rivas-Marin E."/>
            <person name="Kohn T."/>
            <person name="Peeters S.H."/>
            <person name="Heuer A."/>
            <person name="Rast P."/>
            <person name="Oberbeckmann S."/>
            <person name="Bunk B."/>
            <person name="Jeske O."/>
            <person name="Meyerdierks A."/>
            <person name="Storesund J.E."/>
            <person name="Kallscheuer N."/>
            <person name="Luecker S."/>
            <person name="Lage O.M."/>
            <person name="Pohl T."/>
            <person name="Merkel B.J."/>
            <person name="Hornburger P."/>
            <person name="Mueller R.-W."/>
            <person name="Bruemmer F."/>
            <person name="Labrenz M."/>
            <person name="Spormann A.M."/>
            <person name="Op den Camp H."/>
            <person name="Overmann J."/>
            <person name="Amann R."/>
            <person name="Jetten M.S.M."/>
            <person name="Mascher T."/>
            <person name="Medema M.H."/>
            <person name="Devos D.P."/>
            <person name="Kaster A.-K."/>
            <person name="Ovreas L."/>
            <person name="Rohde M."/>
            <person name="Galperin M.Y."/>
            <person name="Jogler C."/>
        </authorList>
    </citation>
    <scope>NUCLEOTIDE SEQUENCE [LARGE SCALE GENOMIC DNA]</scope>
    <source>
        <strain evidence="11 12">Mal33</strain>
    </source>
</reference>
<accession>A0A518ISP2</accession>
<dbReference type="InterPro" id="IPR036237">
    <property type="entry name" value="Xyl_isomerase-like_sf"/>
</dbReference>
<feature type="domain" description="Xylose isomerase-like TIM barrel" evidence="10">
    <location>
        <begin position="23"/>
        <end position="274"/>
    </location>
</feature>
<dbReference type="EMBL" id="CP036318">
    <property type="protein sequence ID" value="QDV56105.1"/>
    <property type="molecule type" value="Genomic_DNA"/>
</dbReference>
<keyword evidence="7 9" id="KW-0862">Zinc</keyword>
<dbReference type="CDD" id="cd00019">
    <property type="entry name" value="AP2Ec"/>
    <property type="match status" value="1"/>
</dbReference>
<evidence type="ECO:0000256" key="2">
    <source>
        <dbReference type="ARBA" id="ARBA00022722"/>
    </source>
</evidence>
<dbReference type="Proteomes" id="UP000316770">
    <property type="component" value="Chromosome"/>
</dbReference>
<dbReference type="InterPro" id="IPR013022">
    <property type="entry name" value="Xyl_isomerase-like_TIM-brl"/>
</dbReference>
<comment type="catalytic activity">
    <reaction evidence="9">
        <text>Endonucleolytic cleavage to 5'-phosphooligonucleotide end-products.</text>
        <dbReference type="EC" id="3.1.21.2"/>
    </reaction>
</comment>
<keyword evidence="3 9" id="KW-0479">Metal-binding</keyword>
<keyword evidence="4 9" id="KW-0255">Endonuclease</keyword>
<dbReference type="RefSeq" id="WP_232530137.1">
    <property type="nucleotide sequence ID" value="NZ_CP036318.1"/>
</dbReference>
<dbReference type="HAMAP" id="MF_00152">
    <property type="entry name" value="Nfo"/>
    <property type="match status" value="1"/>
</dbReference>
<feature type="binding site" evidence="9">
    <location>
        <position position="265"/>
    </location>
    <ligand>
        <name>Zn(2+)</name>
        <dbReference type="ChEBI" id="CHEBI:29105"/>
        <label>2</label>
    </ligand>
</feature>
<dbReference type="GO" id="GO:0008833">
    <property type="term" value="F:deoxyribonuclease IV (phage-T4-induced) activity"/>
    <property type="evidence" value="ECO:0007669"/>
    <property type="project" value="UniProtKB-UniRule"/>
</dbReference>
<dbReference type="GO" id="GO:0008081">
    <property type="term" value="F:phosphoric diester hydrolase activity"/>
    <property type="evidence" value="ECO:0007669"/>
    <property type="project" value="TreeGrafter"/>
</dbReference>
<dbReference type="InterPro" id="IPR001719">
    <property type="entry name" value="AP_endonuc_2"/>
</dbReference>
<evidence type="ECO:0000256" key="9">
    <source>
        <dbReference type="HAMAP-Rule" id="MF_00152"/>
    </source>
</evidence>
<feature type="binding site" evidence="9">
    <location>
        <position position="183"/>
    </location>
    <ligand>
        <name>Zn(2+)</name>
        <dbReference type="ChEBI" id="CHEBI:29105"/>
        <label>2</label>
    </ligand>
</feature>
<feature type="binding site" evidence="9">
    <location>
        <position position="149"/>
    </location>
    <ligand>
        <name>Zn(2+)</name>
        <dbReference type="ChEBI" id="CHEBI:29105"/>
        <label>1</label>
    </ligand>
</feature>
<dbReference type="InterPro" id="IPR018246">
    <property type="entry name" value="AP_endonuc_F2_Zn_BS"/>
</dbReference>
<protein>
    <recommendedName>
        <fullName evidence="9">Probable endonuclease 4</fullName>
        <ecNumber evidence="9">3.1.21.2</ecNumber>
    </recommendedName>
    <alternativeName>
        <fullName evidence="9">Endodeoxyribonuclease IV</fullName>
    </alternativeName>
    <alternativeName>
        <fullName evidence="9">Endonuclease IV</fullName>
    </alternativeName>
</protein>
<evidence type="ECO:0000259" key="10">
    <source>
        <dbReference type="Pfam" id="PF01261"/>
    </source>
</evidence>
<dbReference type="PROSITE" id="PS00730">
    <property type="entry name" value="AP_NUCLEASE_F2_2"/>
    <property type="match status" value="1"/>
</dbReference>
<dbReference type="Gene3D" id="3.20.20.150">
    <property type="entry name" value="Divalent-metal-dependent TIM barrel enzymes"/>
    <property type="match status" value="1"/>
</dbReference>
<keyword evidence="12" id="KW-1185">Reference proteome</keyword>
<comment type="similarity">
    <text evidence="1 9">Belongs to the AP endonuclease 2 family.</text>
</comment>
<evidence type="ECO:0000256" key="3">
    <source>
        <dbReference type="ARBA" id="ARBA00022723"/>
    </source>
</evidence>
<organism evidence="11 12">
    <name type="scientific">Rosistilla oblonga</name>
    <dbReference type="NCBI Taxonomy" id="2527990"/>
    <lineage>
        <taxon>Bacteria</taxon>
        <taxon>Pseudomonadati</taxon>
        <taxon>Planctomycetota</taxon>
        <taxon>Planctomycetia</taxon>
        <taxon>Pirellulales</taxon>
        <taxon>Pirellulaceae</taxon>
        <taxon>Rosistilla</taxon>
    </lineage>
</organism>
<feature type="binding site" evidence="9">
    <location>
        <position position="112"/>
    </location>
    <ligand>
        <name>Zn(2+)</name>
        <dbReference type="ChEBI" id="CHEBI:29105"/>
        <label>1</label>
    </ligand>
</feature>
<keyword evidence="5 9" id="KW-0227">DNA damage</keyword>
<evidence type="ECO:0000256" key="7">
    <source>
        <dbReference type="ARBA" id="ARBA00022833"/>
    </source>
</evidence>
<dbReference type="GO" id="GO:0006284">
    <property type="term" value="P:base-excision repair"/>
    <property type="evidence" value="ECO:0007669"/>
    <property type="project" value="TreeGrafter"/>
</dbReference>
<dbReference type="GO" id="GO:0003677">
    <property type="term" value="F:DNA binding"/>
    <property type="evidence" value="ECO:0007669"/>
    <property type="project" value="InterPro"/>
</dbReference>
<evidence type="ECO:0000256" key="6">
    <source>
        <dbReference type="ARBA" id="ARBA00022801"/>
    </source>
</evidence>
<evidence type="ECO:0000256" key="8">
    <source>
        <dbReference type="ARBA" id="ARBA00023204"/>
    </source>
</evidence>
<evidence type="ECO:0000256" key="5">
    <source>
        <dbReference type="ARBA" id="ARBA00022763"/>
    </source>
</evidence>
<dbReference type="PANTHER" id="PTHR21445">
    <property type="entry name" value="ENDONUCLEASE IV ENDODEOXYRIBONUCLEASE IV"/>
    <property type="match status" value="1"/>
</dbReference>
<keyword evidence="8 9" id="KW-0234">DNA repair</keyword>
<feature type="binding site" evidence="9">
    <location>
        <position position="233"/>
    </location>
    <ligand>
        <name>Zn(2+)</name>
        <dbReference type="ChEBI" id="CHEBI:29105"/>
        <label>3</label>
    </ligand>
</feature>
<feature type="binding site" evidence="9">
    <location>
        <position position="72"/>
    </location>
    <ligand>
        <name>Zn(2+)</name>
        <dbReference type="ChEBI" id="CHEBI:29105"/>
        <label>1</label>
    </ligand>
</feature>
<comment type="cofactor">
    <cofactor evidence="9">
        <name>Zn(2+)</name>
        <dbReference type="ChEBI" id="CHEBI:29105"/>
    </cofactor>
    <text evidence="9">Binds 3 Zn(2+) ions.</text>
</comment>
<name>A0A518ISP2_9BACT</name>
<dbReference type="AlphaFoldDB" id="A0A518ISP2"/>
<dbReference type="SMART" id="SM00518">
    <property type="entry name" value="AP2Ec"/>
    <property type="match status" value="1"/>
</dbReference>
<feature type="binding site" evidence="9">
    <location>
        <position position="149"/>
    </location>
    <ligand>
        <name>Zn(2+)</name>
        <dbReference type="ChEBI" id="CHEBI:29105"/>
        <label>2</label>
    </ligand>
</feature>
<evidence type="ECO:0000256" key="4">
    <source>
        <dbReference type="ARBA" id="ARBA00022759"/>
    </source>
</evidence>
<evidence type="ECO:0000313" key="12">
    <source>
        <dbReference type="Proteomes" id="UP000316770"/>
    </source>
</evidence>
<dbReference type="GO" id="GO:0008270">
    <property type="term" value="F:zinc ion binding"/>
    <property type="evidence" value="ECO:0007669"/>
    <property type="project" value="UniProtKB-UniRule"/>
</dbReference>
<keyword evidence="6 9" id="KW-0378">Hydrolase</keyword>
<feature type="binding site" evidence="9">
    <location>
        <position position="220"/>
    </location>
    <ligand>
        <name>Zn(2+)</name>
        <dbReference type="ChEBI" id="CHEBI:29105"/>
        <label>2</label>
    </ligand>
</feature>
<dbReference type="PROSITE" id="PS00729">
    <property type="entry name" value="AP_NUCLEASE_F2_1"/>
    <property type="match status" value="1"/>
</dbReference>
<dbReference type="PROSITE" id="PS00731">
    <property type="entry name" value="AP_NUCLEASE_F2_3"/>
    <property type="match status" value="1"/>
</dbReference>
<sequence length="292" mass="31549">MPKASSLRLGAHMSIAGGLEKAVQRAHDATCDVVQIFTKNNNQWAAKPLTEATIEAWRAALAEYSIGAPIAHASYLINMASPNDELFRKSIEALVVEWQRAEQLQLEGLVVHPGAFTDSSEAEGLEKIVIAVREIIERVQPQHCRLLLENTAGQGSCLGHAISHLGTMFRGIDNTENLGVCFDTCHAFAAGYDLTTDAGYAAMSAEIDSELPAGAIRAVHINDSKKGCGSRVDRHDHIGQGMITLDGFRRVLADPVFNVCPMYLETPKGTDPETGEDLDTNNLNTLRSLAGN</sequence>